<evidence type="ECO:0000313" key="1">
    <source>
        <dbReference type="EMBL" id="UOF89451.1"/>
    </source>
</evidence>
<accession>A0ABY4CJM9</accession>
<keyword evidence="2" id="KW-1185">Reference proteome</keyword>
<dbReference type="InterPro" id="IPR006379">
    <property type="entry name" value="HAD-SF_hydro_IIB"/>
</dbReference>
<dbReference type="NCBIfam" id="TIGR00099">
    <property type="entry name" value="Cof-subfamily"/>
    <property type="match status" value="1"/>
</dbReference>
<dbReference type="Pfam" id="PF08282">
    <property type="entry name" value="Hydrolase_3"/>
    <property type="match status" value="1"/>
</dbReference>
<dbReference type="CDD" id="cd07517">
    <property type="entry name" value="HAD_HPP"/>
    <property type="match status" value="1"/>
</dbReference>
<dbReference type="InterPro" id="IPR023214">
    <property type="entry name" value="HAD_sf"/>
</dbReference>
<dbReference type="RefSeq" id="WP_347436139.1">
    <property type="nucleotide sequence ID" value="NZ_CP089291.1"/>
</dbReference>
<dbReference type="SFLD" id="SFLDG01140">
    <property type="entry name" value="C2.B:_Phosphomannomutase_and_P"/>
    <property type="match status" value="1"/>
</dbReference>
<dbReference type="InterPro" id="IPR036412">
    <property type="entry name" value="HAD-like_sf"/>
</dbReference>
<dbReference type="GO" id="GO:0016787">
    <property type="term" value="F:hydrolase activity"/>
    <property type="evidence" value="ECO:0007669"/>
    <property type="project" value="UniProtKB-KW"/>
</dbReference>
<dbReference type="SUPFAM" id="SSF56784">
    <property type="entry name" value="HAD-like"/>
    <property type="match status" value="1"/>
</dbReference>
<dbReference type="Proteomes" id="UP000830167">
    <property type="component" value="Chromosome"/>
</dbReference>
<keyword evidence="1" id="KW-0378">Hydrolase</keyword>
<dbReference type="SFLD" id="SFLDG01144">
    <property type="entry name" value="C2.B.4:_PGP_Like"/>
    <property type="match status" value="1"/>
</dbReference>
<dbReference type="PANTHER" id="PTHR10000:SF25">
    <property type="entry name" value="PHOSPHATASE YKRA-RELATED"/>
    <property type="match status" value="1"/>
</dbReference>
<dbReference type="Gene3D" id="3.40.50.1000">
    <property type="entry name" value="HAD superfamily/HAD-like"/>
    <property type="match status" value="1"/>
</dbReference>
<dbReference type="PANTHER" id="PTHR10000">
    <property type="entry name" value="PHOSPHOSERINE PHOSPHATASE"/>
    <property type="match status" value="1"/>
</dbReference>
<dbReference type="EMBL" id="CP089291">
    <property type="protein sequence ID" value="UOF89451.1"/>
    <property type="molecule type" value="Genomic_DNA"/>
</dbReference>
<proteinExistence type="predicted"/>
<dbReference type="Gene3D" id="3.30.1240.10">
    <property type="match status" value="1"/>
</dbReference>
<sequence>MAYKIVFFDIDGTLVNHEKQIPEDTKWAVQQLQKQGVLTAIATGRAPFHLAAIAKQLNIDTFVSFNGSFVVYKGKTIFENPLHSQKLQDLQTYATNLNHPLVFLDHQQCFANANKHSHIEQSFQDLRVPSPLYKNPDFNTNIYQALLYCQKHEEVHYNGKFGDFAFIRWHKFSMDVLPSNGSKAIGIKKLLEHIGLSKEETIAFGDGLNDREMLSYVGLGIAMGNAKPEVQQYAKFVTRSVDGGGIRYGLQTAGLIS</sequence>
<dbReference type="PROSITE" id="PS01229">
    <property type="entry name" value="COF_2"/>
    <property type="match status" value="1"/>
</dbReference>
<dbReference type="InterPro" id="IPR000150">
    <property type="entry name" value="Cof"/>
</dbReference>
<reference evidence="1" key="1">
    <citation type="submission" date="2021-12" db="EMBL/GenBank/DDBJ databases">
        <title>Alicyclobacillaceae gen. nov., sp. nov., isolated from chalcocite enrichment system.</title>
        <authorList>
            <person name="Jiang Z."/>
        </authorList>
    </citation>
    <scope>NUCLEOTIDE SEQUENCE</scope>
    <source>
        <strain evidence="1">MYW30-H2</strain>
    </source>
</reference>
<dbReference type="NCBIfam" id="TIGR01484">
    <property type="entry name" value="HAD-SF-IIB"/>
    <property type="match status" value="1"/>
</dbReference>
<gene>
    <name evidence="1" type="ORF">LSG31_16360</name>
</gene>
<name>A0ABY4CJM9_9BACL</name>
<dbReference type="SFLD" id="SFLDS00003">
    <property type="entry name" value="Haloacid_Dehalogenase"/>
    <property type="match status" value="1"/>
</dbReference>
<dbReference type="PROSITE" id="PS01228">
    <property type="entry name" value="COF_1"/>
    <property type="match status" value="1"/>
</dbReference>
<evidence type="ECO:0000313" key="2">
    <source>
        <dbReference type="Proteomes" id="UP000830167"/>
    </source>
</evidence>
<protein>
    <submittedName>
        <fullName evidence="1">Cof-type HAD-IIB family hydrolase</fullName>
    </submittedName>
</protein>
<organism evidence="1 2">
    <name type="scientific">Fodinisporobacter ferrooxydans</name>
    <dbReference type="NCBI Taxonomy" id="2901836"/>
    <lineage>
        <taxon>Bacteria</taxon>
        <taxon>Bacillati</taxon>
        <taxon>Bacillota</taxon>
        <taxon>Bacilli</taxon>
        <taxon>Bacillales</taxon>
        <taxon>Alicyclobacillaceae</taxon>
        <taxon>Fodinisporobacter</taxon>
    </lineage>
</organism>